<proteinExistence type="predicted"/>
<evidence type="ECO:0008006" key="4">
    <source>
        <dbReference type="Google" id="ProtNLM"/>
    </source>
</evidence>
<reference evidence="2" key="1">
    <citation type="submission" date="2020-08" db="EMBL/GenBank/DDBJ databases">
        <title>Multicomponent nature underlies the extraordinary mechanical properties of spider dragline silk.</title>
        <authorList>
            <person name="Kono N."/>
            <person name="Nakamura H."/>
            <person name="Mori M."/>
            <person name="Yoshida Y."/>
            <person name="Ohtoshi R."/>
            <person name="Malay A.D."/>
            <person name="Moran D.A.P."/>
            <person name="Tomita M."/>
            <person name="Numata K."/>
            <person name="Arakawa K."/>
        </authorList>
    </citation>
    <scope>NUCLEOTIDE SEQUENCE</scope>
</reference>
<accession>A0A8X6IME2</accession>
<organism evidence="2 3">
    <name type="scientific">Trichonephila inaurata madagascariensis</name>
    <dbReference type="NCBI Taxonomy" id="2747483"/>
    <lineage>
        <taxon>Eukaryota</taxon>
        <taxon>Metazoa</taxon>
        <taxon>Ecdysozoa</taxon>
        <taxon>Arthropoda</taxon>
        <taxon>Chelicerata</taxon>
        <taxon>Arachnida</taxon>
        <taxon>Araneae</taxon>
        <taxon>Araneomorphae</taxon>
        <taxon>Entelegynae</taxon>
        <taxon>Araneoidea</taxon>
        <taxon>Nephilidae</taxon>
        <taxon>Trichonephila</taxon>
        <taxon>Trichonephila inaurata</taxon>
    </lineage>
</organism>
<name>A0A8X6IME2_9ARAC</name>
<keyword evidence="1" id="KW-1133">Transmembrane helix</keyword>
<keyword evidence="3" id="KW-1185">Reference proteome</keyword>
<evidence type="ECO:0000256" key="1">
    <source>
        <dbReference type="SAM" id="Phobius"/>
    </source>
</evidence>
<sequence length="189" mass="21559">MSLLLLIHKTYERSFRHMLVETSHLLSTDLSLKNLTNAVNMISNSTTVHQEIENVLSFSTFLAYVLVFVNFLHLVSLNISDLICPYIKFRIAASVIIFLWTLSSFVKLTATGAKIIDACETWKLLQKSITINCAQKEHTLDQLMHLLLFLEVTKIDLSFTGWGMFKLDKRLIMTMAEAIITYSVLIVTL</sequence>
<dbReference type="EMBL" id="BMAV01026634">
    <property type="protein sequence ID" value="GFS52063.1"/>
    <property type="molecule type" value="Genomic_DNA"/>
</dbReference>
<evidence type="ECO:0000313" key="2">
    <source>
        <dbReference type="EMBL" id="GFS52063.1"/>
    </source>
</evidence>
<dbReference type="AlphaFoldDB" id="A0A8X6IME2"/>
<gene>
    <name evidence="2" type="primary">AVEN_35718_1</name>
    <name evidence="2" type="ORF">TNIN_427561</name>
</gene>
<keyword evidence="1" id="KW-0812">Transmembrane</keyword>
<feature type="transmembrane region" description="Helical" evidence="1">
    <location>
        <begin position="55"/>
        <end position="75"/>
    </location>
</feature>
<dbReference type="OrthoDB" id="6431324at2759"/>
<comment type="caution">
    <text evidence="2">The sequence shown here is derived from an EMBL/GenBank/DDBJ whole genome shotgun (WGS) entry which is preliminary data.</text>
</comment>
<evidence type="ECO:0000313" key="3">
    <source>
        <dbReference type="Proteomes" id="UP000886998"/>
    </source>
</evidence>
<protein>
    <recommendedName>
        <fullName evidence="4">Gustatory receptor</fullName>
    </recommendedName>
</protein>
<dbReference type="Proteomes" id="UP000886998">
    <property type="component" value="Unassembled WGS sequence"/>
</dbReference>
<feature type="transmembrane region" description="Helical" evidence="1">
    <location>
        <begin position="87"/>
        <end position="106"/>
    </location>
</feature>
<keyword evidence="1" id="KW-0472">Membrane</keyword>